<dbReference type="KEGG" id="cyc:PCC7424_3695"/>
<evidence type="ECO:0000313" key="1">
    <source>
        <dbReference type="EMBL" id="ACK72076.1"/>
    </source>
</evidence>
<dbReference type="STRING" id="65393.PCC7424_3695"/>
<proteinExistence type="predicted"/>
<dbReference type="EMBL" id="CP001291">
    <property type="protein sequence ID" value="ACK72076.1"/>
    <property type="molecule type" value="Genomic_DNA"/>
</dbReference>
<evidence type="ECO:0000313" key="2">
    <source>
        <dbReference type="Proteomes" id="UP000002384"/>
    </source>
</evidence>
<dbReference type="AlphaFoldDB" id="B7KHX9"/>
<dbReference type="HOGENOM" id="CLU_187619_0_0_3"/>
<dbReference type="OrthoDB" id="488103at2"/>
<protein>
    <submittedName>
        <fullName evidence="1">Uncharacterized protein</fullName>
    </submittedName>
</protein>
<organism evidence="1 2">
    <name type="scientific">Gloeothece citriformis (strain PCC 7424)</name>
    <name type="common">Cyanothece sp. (strain PCC 7424)</name>
    <dbReference type="NCBI Taxonomy" id="65393"/>
    <lineage>
        <taxon>Bacteria</taxon>
        <taxon>Bacillati</taxon>
        <taxon>Cyanobacteriota</taxon>
        <taxon>Cyanophyceae</taxon>
        <taxon>Oscillatoriophycideae</taxon>
        <taxon>Chroococcales</taxon>
        <taxon>Aphanothecaceae</taxon>
        <taxon>Gloeothece</taxon>
        <taxon>Gloeothece citriformis</taxon>
    </lineage>
</organism>
<keyword evidence="2" id="KW-1185">Reference proteome</keyword>
<dbReference type="Proteomes" id="UP000002384">
    <property type="component" value="Chromosome"/>
</dbReference>
<sequence length="82" mass="9391">MKQFIDNQQTEARLQVLMTLAKERYLAAGGDPKRCPSGLKGDDYLTEEERQEAIKLMRESAGVRVVNNEVHCQGRVWQVEVK</sequence>
<dbReference type="RefSeq" id="WP_015955669.1">
    <property type="nucleotide sequence ID" value="NC_011729.1"/>
</dbReference>
<accession>B7KHX9</accession>
<dbReference type="eggNOG" id="ENOG50333R6">
    <property type="taxonomic scope" value="Bacteria"/>
</dbReference>
<name>B7KHX9_GLOC7</name>
<gene>
    <name evidence="1" type="ordered locus">PCC7424_3695</name>
</gene>
<reference evidence="2" key="1">
    <citation type="journal article" date="2011" name="MBio">
        <title>Novel metabolic attributes of the genus Cyanothece, comprising a group of unicellular nitrogen-fixing Cyanobacteria.</title>
        <authorList>
            <person name="Bandyopadhyay A."/>
            <person name="Elvitigala T."/>
            <person name="Welsh E."/>
            <person name="Stockel J."/>
            <person name="Liberton M."/>
            <person name="Min H."/>
            <person name="Sherman L.A."/>
            <person name="Pakrasi H.B."/>
        </authorList>
    </citation>
    <scope>NUCLEOTIDE SEQUENCE [LARGE SCALE GENOMIC DNA]</scope>
    <source>
        <strain evidence="2">PCC 7424</strain>
    </source>
</reference>